<organism evidence="1 2">
    <name type="scientific">Agathobacter rectalis</name>
    <dbReference type="NCBI Taxonomy" id="39491"/>
    <lineage>
        <taxon>Bacteria</taxon>
        <taxon>Bacillati</taxon>
        <taxon>Bacillota</taxon>
        <taxon>Clostridia</taxon>
        <taxon>Lachnospirales</taxon>
        <taxon>Lachnospiraceae</taxon>
        <taxon>Agathobacter</taxon>
    </lineage>
</organism>
<dbReference type="EMBL" id="QSJS01000003">
    <property type="protein sequence ID" value="RHD96901.1"/>
    <property type="molecule type" value="Genomic_DNA"/>
</dbReference>
<comment type="caution">
    <text evidence="1">The sequence shown here is derived from an EMBL/GenBank/DDBJ whole genome shotgun (WGS) entry which is preliminary data.</text>
</comment>
<dbReference type="Proteomes" id="UP000284835">
    <property type="component" value="Unassembled WGS sequence"/>
</dbReference>
<dbReference type="AlphaFoldDB" id="A0A414I0L5"/>
<name>A0A414I0L5_9FIRM</name>
<proteinExistence type="predicted"/>
<gene>
    <name evidence="1" type="ORF">DW775_03215</name>
</gene>
<accession>A0A414I0L5</accession>
<protein>
    <submittedName>
        <fullName evidence="1">Uncharacterized protein</fullName>
    </submittedName>
</protein>
<reference evidence="1 2" key="1">
    <citation type="submission" date="2018-08" db="EMBL/GenBank/DDBJ databases">
        <title>A genome reference for cultivated species of the human gut microbiota.</title>
        <authorList>
            <person name="Zou Y."/>
            <person name="Xue W."/>
            <person name="Luo G."/>
        </authorList>
    </citation>
    <scope>NUCLEOTIDE SEQUENCE [LARGE SCALE GENOMIC DNA]</scope>
    <source>
        <strain evidence="1 2">AM30-13AC</strain>
    </source>
</reference>
<evidence type="ECO:0000313" key="1">
    <source>
        <dbReference type="EMBL" id="RHD96901.1"/>
    </source>
</evidence>
<sequence length="69" mass="8643">MDYFKMYKDIWELHKKYIDKVDSRDDEIWKSIIVEADELTKKYDNCKFIKNLVMAELEEFERLHHERTK</sequence>
<evidence type="ECO:0000313" key="2">
    <source>
        <dbReference type="Proteomes" id="UP000284835"/>
    </source>
</evidence>
<dbReference type="RefSeq" id="WP_118083524.1">
    <property type="nucleotide sequence ID" value="NZ_JADNCL010000005.1"/>
</dbReference>